<organism evidence="2 3">
    <name type="scientific">Streptomyces dysideae</name>
    <dbReference type="NCBI Taxonomy" id="909626"/>
    <lineage>
        <taxon>Bacteria</taxon>
        <taxon>Bacillati</taxon>
        <taxon>Actinomycetota</taxon>
        <taxon>Actinomycetes</taxon>
        <taxon>Kitasatosporales</taxon>
        <taxon>Streptomycetaceae</taxon>
        <taxon>Streptomyces</taxon>
    </lineage>
</organism>
<accession>A0A101V1P7</accession>
<protein>
    <submittedName>
        <fullName evidence="2">Uncharacterized protein</fullName>
    </submittedName>
</protein>
<keyword evidence="3" id="KW-1185">Reference proteome</keyword>
<sequence>MRPDQTLVTLQREGTRITARTSEPFIEEAAAGTSEHDHPYSHLTTPLRQRGLSCTVEYGLSDHIVHAELPDGSALIISPPQEPPTDHPPGYPGSWLVTRGHPDDSTLHEVIYDSEPDGPHARHGGSIPRLLAAIDTRLDQLGLPPRPEPRRPAQESGADAVLHRAGFVPVVLFRERFHRLPSAMTDPVEQRQMVTRAVDMLQAEGFDVSCDPGLLDPSLPPPAHQGLSLGDRLGHLTHSIQSASHTGEVVAALSELTAPGDGVLQRVVESLNTTADWWEDLGEPADPHYANRLRYIAQKLDSYALDIRSMRGELADRHTDHPGRLQARVGQVAPEEPAASRVTAALAVSPTAQRTTPAAPPSASAAPPTLPPARPSSAPGR</sequence>
<comment type="caution">
    <text evidence="2">The sequence shown here is derived from an EMBL/GenBank/DDBJ whole genome shotgun (WGS) entry which is preliminary data.</text>
</comment>
<reference evidence="2 3" key="1">
    <citation type="submission" date="2015-10" db="EMBL/GenBank/DDBJ databases">
        <title>Draft genome sequence of Streptomyces sp. RV15, isolated from a marine sponge.</title>
        <authorList>
            <person name="Ruckert C."/>
            <person name="Abdelmohsen U.R."/>
            <person name="Winkler A."/>
            <person name="Hentschel U."/>
            <person name="Kalinowski J."/>
            <person name="Kampfer P."/>
            <person name="Glaeser S."/>
        </authorList>
    </citation>
    <scope>NUCLEOTIDE SEQUENCE [LARGE SCALE GENOMIC DNA]</scope>
    <source>
        <strain evidence="2 3">RV15</strain>
    </source>
</reference>
<evidence type="ECO:0000313" key="3">
    <source>
        <dbReference type="Proteomes" id="UP000053260"/>
    </source>
</evidence>
<feature type="region of interest" description="Disordered" evidence="1">
    <location>
        <begin position="345"/>
        <end position="381"/>
    </location>
</feature>
<evidence type="ECO:0000313" key="2">
    <source>
        <dbReference type="EMBL" id="KUO20828.1"/>
    </source>
</evidence>
<proteinExistence type="predicted"/>
<gene>
    <name evidence="2" type="ORF">AQJ91_13085</name>
</gene>
<dbReference type="STRING" id="909626.AQJ91_13085"/>
<evidence type="ECO:0000256" key="1">
    <source>
        <dbReference type="SAM" id="MobiDB-lite"/>
    </source>
</evidence>
<dbReference type="AlphaFoldDB" id="A0A101V1P7"/>
<dbReference type="EMBL" id="LMXB01000031">
    <property type="protein sequence ID" value="KUO20828.1"/>
    <property type="molecule type" value="Genomic_DNA"/>
</dbReference>
<dbReference type="RefSeq" id="WP_079084866.1">
    <property type="nucleotide sequence ID" value="NZ_KQ949080.1"/>
</dbReference>
<feature type="compositionally biased region" description="Low complexity" evidence="1">
    <location>
        <begin position="349"/>
        <end position="367"/>
    </location>
</feature>
<name>A0A101V1P7_9ACTN</name>
<dbReference type="Proteomes" id="UP000053260">
    <property type="component" value="Unassembled WGS sequence"/>
</dbReference>